<reference evidence="1" key="2">
    <citation type="journal article" date="2015" name="Fish Shellfish Immunol.">
        <title>Early steps in the European eel (Anguilla anguilla)-Vibrio vulnificus interaction in the gills: Role of the RtxA13 toxin.</title>
        <authorList>
            <person name="Callol A."/>
            <person name="Pajuelo D."/>
            <person name="Ebbesson L."/>
            <person name="Teles M."/>
            <person name="MacKenzie S."/>
            <person name="Amaro C."/>
        </authorList>
    </citation>
    <scope>NUCLEOTIDE SEQUENCE</scope>
</reference>
<reference evidence="1" key="1">
    <citation type="submission" date="2014-11" db="EMBL/GenBank/DDBJ databases">
        <authorList>
            <person name="Amaro Gonzalez C."/>
        </authorList>
    </citation>
    <scope>NUCLEOTIDE SEQUENCE</scope>
</reference>
<evidence type="ECO:0000313" key="1">
    <source>
        <dbReference type="EMBL" id="JAH48199.1"/>
    </source>
</evidence>
<dbReference type="AlphaFoldDB" id="A0A0E9T3K3"/>
<sequence length="39" mass="4527">MSSNNDKMLMDKLTAVTRACFSIFQSLELYLRAVSREEQ</sequence>
<name>A0A0E9T3K3_ANGAN</name>
<dbReference type="EMBL" id="GBXM01060378">
    <property type="protein sequence ID" value="JAH48199.1"/>
    <property type="molecule type" value="Transcribed_RNA"/>
</dbReference>
<protein>
    <submittedName>
        <fullName evidence="1">Uncharacterized protein</fullName>
    </submittedName>
</protein>
<proteinExistence type="predicted"/>
<accession>A0A0E9T3K3</accession>
<organism evidence="1">
    <name type="scientific">Anguilla anguilla</name>
    <name type="common">European freshwater eel</name>
    <name type="synonym">Muraena anguilla</name>
    <dbReference type="NCBI Taxonomy" id="7936"/>
    <lineage>
        <taxon>Eukaryota</taxon>
        <taxon>Metazoa</taxon>
        <taxon>Chordata</taxon>
        <taxon>Craniata</taxon>
        <taxon>Vertebrata</taxon>
        <taxon>Euteleostomi</taxon>
        <taxon>Actinopterygii</taxon>
        <taxon>Neopterygii</taxon>
        <taxon>Teleostei</taxon>
        <taxon>Anguilliformes</taxon>
        <taxon>Anguillidae</taxon>
        <taxon>Anguilla</taxon>
    </lineage>
</organism>